<comment type="similarity">
    <text evidence="1">Belongs to the peptidase S33 family.</text>
</comment>
<evidence type="ECO:0000256" key="3">
    <source>
        <dbReference type="ARBA" id="ARBA00022801"/>
    </source>
</evidence>
<dbReference type="InterPro" id="IPR010497">
    <property type="entry name" value="Epoxide_hydro_N"/>
</dbReference>
<evidence type="ECO:0000313" key="6">
    <source>
        <dbReference type="Proteomes" id="UP000192707"/>
    </source>
</evidence>
<accession>A0A1W9Z732</accession>
<dbReference type="Gene3D" id="3.40.50.1820">
    <property type="entry name" value="alpha/beta hydrolase"/>
    <property type="match status" value="2"/>
</dbReference>
<keyword evidence="6" id="KW-1185">Reference proteome</keyword>
<dbReference type="OrthoDB" id="4654311at2"/>
<evidence type="ECO:0000256" key="2">
    <source>
        <dbReference type="ARBA" id="ARBA00022797"/>
    </source>
</evidence>
<reference evidence="5 6" key="1">
    <citation type="submission" date="2016-12" db="EMBL/GenBank/DDBJ databases">
        <title>The new phylogeny of genus Mycobacterium.</title>
        <authorList>
            <person name="Tortoli E."/>
            <person name="Trovato A."/>
            <person name="Cirillo D.M."/>
        </authorList>
    </citation>
    <scope>NUCLEOTIDE SEQUENCE [LARGE SCALE GENOMIC DNA]</scope>
    <source>
        <strain evidence="5 6">DSM 45069</strain>
    </source>
</reference>
<gene>
    <name evidence="5" type="ORF">BST14_24325</name>
</gene>
<feature type="domain" description="Epoxide hydrolase N-terminal" evidence="4">
    <location>
        <begin position="5"/>
        <end position="100"/>
    </location>
</feature>
<organism evidence="5 6">
    <name type="scientific">Mycobacterium arosiense ATCC BAA-1401 = DSM 45069</name>
    <dbReference type="NCBI Taxonomy" id="1265311"/>
    <lineage>
        <taxon>Bacteria</taxon>
        <taxon>Bacillati</taxon>
        <taxon>Actinomycetota</taxon>
        <taxon>Actinomycetes</taxon>
        <taxon>Mycobacteriales</taxon>
        <taxon>Mycobacteriaceae</taxon>
        <taxon>Mycobacterium</taxon>
        <taxon>Mycobacterium avium complex (MAC)</taxon>
    </lineage>
</organism>
<protein>
    <recommendedName>
        <fullName evidence="4">Epoxide hydrolase N-terminal domain-containing protein</fullName>
    </recommendedName>
</protein>
<dbReference type="GO" id="GO:0004301">
    <property type="term" value="F:epoxide hydrolase activity"/>
    <property type="evidence" value="ECO:0007669"/>
    <property type="project" value="TreeGrafter"/>
</dbReference>
<dbReference type="SUPFAM" id="SSF53474">
    <property type="entry name" value="alpha/beta-Hydrolases"/>
    <property type="match status" value="2"/>
</dbReference>
<dbReference type="InterPro" id="IPR029058">
    <property type="entry name" value="AB_hydrolase_fold"/>
</dbReference>
<dbReference type="PANTHER" id="PTHR21661">
    <property type="entry name" value="EPOXIDE HYDROLASE 1-RELATED"/>
    <property type="match status" value="1"/>
</dbReference>
<dbReference type="EMBL" id="MVHG01000098">
    <property type="protein sequence ID" value="ORA08343.1"/>
    <property type="molecule type" value="Genomic_DNA"/>
</dbReference>
<evidence type="ECO:0000259" key="4">
    <source>
        <dbReference type="Pfam" id="PF06441"/>
    </source>
</evidence>
<dbReference type="GO" id="GO:0097176">
    <property type="term" value="P:epoxide metabolic process"/>
    <property type="evidence" value="ECO:0007669"/>
    <property type="project" value="TreeGrafter"/>
</dbReference>
<dbReference type="Pfam" id="PF06441">
    <property type="entry name" value="EHN"/>
    <property type="match status" value="1"/>
</dbReference>
<keyword evidence="3" id="KW-0378">Hydrolase</keyword>
<proteinExistence type="inferred from homology"/>
<name>A0A1W9Z732_MYCAI</name>
<sequence length="277" mass="32166">MADEIHPFELRVSDADLSNLRERLRRTRWPERQTVDDWSQGIPLAVVQELCEYWADRYDWRPTENRLNHLAQYRTEIDGLGIHFLHVRSPHPDAVPLILTLVIAGPPESMLSDLTEDEQAMLGVIDDHKHWGTGYSTQQSTRPQTLGYGLVDSPAAQCAWIAEEFWTWTDCNGDLFSIVSRDDVLDNVMLYWLPAVGASSARLYWESLRGLNRDPVPVPAGCSQYPKEIYRASRRWARQRYPDLRWWKELDRGGHFGAFEQPAILVDEIRSFFRTVR</sequence>
<evidence type="ECO:0000313" key="5">
    <source>
        <dbReference type="EMBL" id="ORA08343.1"/>
    </source>
</evidence>
<dbReference type="Proteomes" id="UP000192707">
    <property type="component" value="Unassembled WGS sequence"/>
</dbReference>
<dbReference type="AlphaFoldDB" id="A0A1W9Z732"/>
<dbReference type="PANTHER" id="PTHR21661:SF35">
    <property type="entry name" value="EPOXIDE HYDROLASE"/>
    <property type="match status" value="1"/>
</dbReference>
<comment type="caution">
    <text evidence="5">The sequence shown here is derived from an EMBL/GenBank/DDBJ whole genome shotgun (WGS) entry which is preliminary data.</text>
</comment>
<evidence type="ECO:0000256" key="1">
    <source>
        <dbReference type="ARBA" id="ARBA00010088"/>
    </source>
</evidence>
<keyword evidence="2" id="KW-0058">Aromatic hydrocarbons catabolism</keyword>